<gene>
    <name evidence="2" type="ORF">CAEBREN_04500</name>
</gene>
<accession>G0NYU2</accession>
<keyword evidence="3" id="KW-1185">Reference proteome</keyword>
<feature type="domain" description="F-box" evidence="1">
    <location>
        <begin position="2"/>
        <end position="50"/>
    </location>
</feature>
<dbReference type="PANTHER" id="PTHR21503">
    <property type="entry name" value="F-BOX-CONTAINING HYPOTHETICAL PROTEIN C.ELEGANS"/>
    <property type="match status" value="1"/>
</dbReference>
<dbReference type="Proteomes" id="UP000008068">
    <property type="component" value="Unassembled WGS sequence"/>
</dbReference>
<dbReference type="EMBL" id="GL379984">
    <property type="protein sequence ID" value="EGT40199.1"/>
    <property type="molecule type" value="Genomic_DNA"/>
</dbReference>
<reference evidence="3" key="1">
    <citation type="submission" date="2011-07" db="EMBL/GenBank/DDBJ databases">
        <authorList>
            <consortium name="Caenorhabditis brenneri Sequencing and Analysis Consortium"/>
            <person name="Wilson R.K."/>
        </authorList>
    </citation>
    <scope>NUCLEOTIDE SEQUENCE [LARGE SCALE GENOMIC DNA]</scope>
    <source>
        <strain evidence="3">PB2801</strain>
    </source>
</reference>
<name>G0NYU2_CAEBE</name>
<dbReference type="PANTHER" id="PTHR21503:SF8">
    <property type="entry name" value="F-BOX ASSOCIATED DOMAIN-CONTAINING PROTEIN-RELATED"/>
    <property type="match status" value="1"/>
</dbReference>
<dbReference type="InterPro" id="IPR001810">
    <property type="entry name" value="F-box_dom"/>
</dbReference>
<organism evidence="3">
    <name type="scientific">Caenorhabditis brenneri</name>
    <name type="common">Nematode worm</name>
    <dbReference type="NCBI Taxonomy" id="135651"/>
    <lineage>
        <taxon>Eukaryota</taxon>
        <taxon>Metazoa</taxon>
        <taxon>Ecdysozoa</taxon>
        <taxon>Nematoda</taxon>
        <taxon>Chromadorea</taxon>
        <taxon>Rhabditida</taxon>
        <taxon>Rhabditina</taxon>
        <taxon>Rhabditomorpha</taxon>
        <taxon>Rhabditoidea</taxon>
        <taxon>Rhabditidae</taxon>
        <taxon>Peloderinae</taxon>
        <taxon>Caenorhabditis</taxon>
    </lineage>
</organism>
<evidence type="ECO:0000259" key="1">
    <source>
        <dbReference type="PROSITE" id="PS50181"/>
    </source>
</evidence>
<proteinExistence type="predicted"/>
<dbReference type="InParanoid" id="G0NYU2"/>
<evidence type="ECO:0000313" key="2">
    <source>
        <dbReference type="EMBL" id="EGT40199.1"/>
    </source>
</evidence>
<dbReference type="AlphaFoldDB" id="G0NYU2"/>
<sequence length="318" mass="37329">MSFPLFRLPHLTIIQVFKNMSHETLFLLSISTKKAKNYIKKYLPKQFLTADFHMCQLIKVIPPDNGPGHFRIYGFCTVDWPKNAIRCSIGNHLAAVYLIMGQIDFYWSRSNFKFIISSFISQIYICWNCPKISVTFNGRYSFQHFSILTEELKRNNLGIESMYFLRNESYDEKLIKFLVECPEITSKLVIDSEIDDFFENRHPCSFIQVKEFEIKNCAWVYLEDFMECKSIRVECVNARNNFGVYINTFIQKWMNDVECPLEVITITNCSFAFEQITNGFRKPFSHSVAGISLQVQRNDGKHILITLIENILKMELIE</sequence>
<protein>
    <recommendedName>
        <fullName evidence="1">F-box domain-containing protein</fullName>
    </recommendedName>
</protein>
<dbReference type="PROSITE" id="PS50181">
    <property type="entry name" value="FBOX"/>
    <property type="match status" value="1"/>
</dbReference>
<evidence type="ECO:0000313" key="3">
    <source>
        <dbReference type="Proteomes" id="UP000008068"/>
    </source>
</evidence>
<dbReference type="HOGENOM" id="CLU_875012_0_0_1"/>
<dbReference type="eggNOG" id="ENOG502R8T6">
    <property type="taxonomic scope" value="Eukaryota"/>
</dbReference>